<dbReference type="CDD" id="cd13361">
    <property type="entry name" value="PH_PLC_beta"/>
    <property type="match status" value="1"/>
</dbReference>
<feature type="non-terminal residue" evidence="2">
    <location>
        <position position="177"/>
    </location>
</feature>
<proteinExistence type="predicted"/>
<reference evidence="2 3" key="1">
    <citation type="submission" date="2024-05" db="EMBL/GenBank/DDBJ databases">
        <authorList>
            <person name="Wallberg A."/>
        </authorList>
    </citation>
    <scope>NUCLEOTIDE SEQUENCE [LARGE SCALE GENOMIC DNA]</scope>
</reference>
<accession>A0AAV2QSA2</accession>
<feature type="domain" description="PLC-beta PH" evidence="1">
    <location>
        <begin position="12"/>
        <end position="140"/>
    </location>
</feature>
<evidence type="ECO:0000313" key="3">
    <source>
        <dbReference type="Proteomes" id="UP001497623"/>
    </source>
</evidence>
<dbReference type="Pfam" id="PF17787">
    <property type="entry name" value="PH_14"/>
    <property type="match status" value="1"/>
</dbReference>
<gene>
    <name evidence="2" type="ORF">MNOR_LOCUS14985</name>
</gene>
<comment type="caution">
    <text evidence="2">The sequence shown here is derived from an EMBL/GenBank/DDBJ whole genome shotgun (WGS) entry which is preliminary data.</text>
</comment>
<sequence>MTKKFDFKWRLEVDKEISDGDTFDRWTEEKEVTDYEPDCMFKVDEYGFFVYWKSADRGGDCLELRTVSDIRKMKLPKDPKLSGKLVEKHGKDVEEKMLGFCFGPNYVDVHLINFVCKDKDQADRWQSSIRKVTNKSKMSNVCPATNLLCHWHRLGFQTDVSGKIPVKNLIKTFASGK</sequence>
<protein>
    <recommendedName>
        <fullName evidence="1">PLC-beta PH domain-containing protein</fullName>
    </recommendedName>
</protein>
<dbReference type="SUPFAM" id="SSF50729">
    <property type="entry name" value="PH domain-like"/>
    <property type="match status" value="1"/>
</dbReference>
<dbReference type="Gene3D" id="2.30.29.240">
    <property type="match status" value="1"/>
</dbReference>
<evidence type="ECO:0000313" key="2">
    <source>
        <dbReference type="EMBL" id="CAL4093846.1"/>
    </source>
</evidence>
<name>A0AAV2QSA2_MEGNR</name>
<dbReference type="Proteomes" id="UP001497623">
    <property type="component" value="Unassembled WGS sequence"/>
</dbReference>
<evidence type="ECO:0000259" key="1">
    <source>
        <dbReference type="Pfam" id="PF17787"/>
    </source>
</evidence>
<dbReference type="AlphaFoldDB" id="A0AAV2QSA2"/>
<keyword evidence="3" id="KW-1185">Reference proteome</keyword>
<dbReference type="EMBL" id="CAXKWB010009202">
    <property type="protein sequence ID" value="CAL4093846.1"/>
    <property type="molecule type" value="Genomic_DNA"/>
</dbReference>
<dbReference type="InterPro" id="IPR037862">
    <property type="entry name" value="PLC-beta_PH"/>
</dbReference>
<organism evidence="2 3">
    <name type="scientific">Meganyctiphanes norvegica</name>
    <name type="common">Northern krill</name>
    <name type="synonym">Thysanopoda norvegica</name>
    <dbReference type="NCBI Taxonomy" id="48144"/>
    <lineage>
        <taxon>Eukaryota</taxon>
        <taxon>Metazoa</taxon>
        <taxon>Ecdysozoa</taxon>
        <taxon>Arthropoda</taxon>
        <taxon>Crustacea</taxon>
        <taxon>Multicrustacea</taxon>
        <taxon>Malacostraca</taxon>
        <taxon>Eumalacostraca</taxon>
        <taxon>Eucarida</taxon>
        <taxon>Euphausiacea</taxon>
        <taxon>Euphausiidae</taxon>
        <taxon>Meganyctiphanes</taxon>
    </lineage>
</organism>